<protein>
    <submittedName>
        <fullName evidence="1">Uncharacterized protein</fullName>
    </submittedName>
</protein>
<comment type="caution">
    <text evidence="1">The sequence shown here is derived from an EMBL/GenBank/DDBJ whole genome shotgun (WGS) entry which is preliminary data.</text>
</comment>
<proteinExistence type="predicted"/>
<accession>A0ABW0LGK4</accession>
<gene>
    <name evidence="1" type="ORF">ACFPM4_02840</name>
</gene>
<sequence length="54" mass="6200">MPFADAVVDLETELTNALSAIIDDADPDRIERFVRLLIKKEIVLKLIIMDVNRF</sequence>
<evidence type="ECO:0000313" key="2">
    <source>
        <dbReference type="Proteomes" id="UP001596147"/>
    </source>
</evidence>
<dbReference type="RefSeq" id="WP_186324614.1">
    <property type="nucleotide sequence ID" value="NZ_JBHSMC010000001.1"/>
</dbReference>
<organism evidence="1 2">
    <name type="scientific">Lederbergia graminis</name>
    <dbReference type="NCBI Taxonomy" id="735518"/>
    <lineage>
        <taxon>Bacteria</taxon>
        <taxon>Bacillati</taxon>
        <taxon>Bacillota</taxon>
        <taxon>Bacilli</taxon>
        <taxon>Bacillales</taxon>
        <taxon>Bacillaceae</taxon>
        <taxon>Lederbergia</taxon>
    </lineage>
</organism>
<reference evidence="2" key="1">
    <citation type="journal article" date="2019" name="Int. J. Syst. Evol. Microbiol.">
        <title>The Global Catalogue of Microorganisms (GCM) 10K type strain sequencing project: providing services to taxonomists for standard genome sequencing and annotation.</title>
        <authorList>
            <consortium name="The Broad Institute Genomics Platform"/>
            <consortium name="The Broad Institute Genome Sequencing Center for Infectious Disease"/>
            <person name="Wu L."/>
            <person name="Ma J."/>
        </authorList>
    </citation>
    <scope>NUCLEOTIDE SEQUENCE [LARGE SCALE GENOMIC DNA]</scope>
    <source>
        <strain evidence="2">CGMCC 1.12237</strain>
    </source>
</reference>
<keyword evidence="2" id="KW-1185">Reference proteome</keyword>
<name>A0ABW0LGK4_9BACI</name>
<evidence type="ECO:0000313" key="1">
    <source>
        <dbReference type="EMBL" id="MFC5463688.1"/>
    </source>
</evidence>
<dbReference type="Proteomes" id="UP001596147">
    <property type="component" value="Unassembled WGS sequence"/>
</dbReference>
<dbReference type="EMBL" id="JBHSMC010000001">
    <property type="protein sequence ID" value="MFC5463688.1"/>
    <property type="molecule type" value="Genomic_DNA"/>
</dbReference>